<dbReference type="EMBL" id="JAABNR010000002">
    <property type="protein sequence ID" value="NBZ86482.1"/>
    <property type="molecule type" value="Genomic_DNA"/>
</dbReference>
<dbReference type="Pfam" id="PF00353">
    <property type="entry name" value="HemolysinCabind"/>
    <property type="match status" value="3"/>
</dbReference>
<dbReference type="Pfam" id="PF08548">
    <property type="entry name" value="Peptidase_M10_C"/>
    <property type="match status" value="1"/>
</dbReference>
<dbReference type="CDD" id="cd04277">
    <property type="entry name" value="ZnMc_serralysin_like"/>
    <property type="match status" value="1"/>
</dbReference>
<evidence type="ECO:0000256" key="3">
    <source>
        <dbReference type="ARBA" id="ARBA00022525"/>
    </source>
</evidence>
<dbReference type="GO" id="GO:0005615">
    <property type="term" value="C:extracellular space"/>
    <property type="evidence" value="ECO:0007669"/>
    <property type="project" value="InterPro"/>
</dbReference>
<dbReference type="GO" id="GO:0008237">
    <property type="term" value="F:metallopeptidase activity"/>
    <property type="evidence" value="ECO:0007669"/>
    <property type="project" value="InterPro"/>
</dbReference>
<keyword evidence="7" id="KW-1185">Reference proteome</keyword>
<dbReference type="SUPFAM" id="SSF51120">
    <property type="entry name" value="beta-Roll"/>
    <property type="match status" value="2"/>
</dbReference>
<evidence type="ECO:0000313" key="7">
    <source>
        <dbReference type="Proteomes" id="UP001193501"/>
    </source>
</evidence>
<comment type="subcellular location">
    <subcellularLocation>
        <location evidence="2">Secreted</location>
    </subcellularLocation>
</comment>
<evidence type="ECO:0000259" key="5">
    <source>
        <dbReference type="PROSITE" id="PS50268"/>
    </source>
</evidence>
<dbReference type="InterPro" id="IPR034033">
    <property type="entry name" value="Serralysin-like"/>
</dbReference>
<dbReference type="InterPro" id="IPR050557">
    <property type="entry name" value="RTX_toxin/Mannuronan_C5-epim"/>
</dbReference>
<dbReference type="Gene3D" id="3.40.390.10">
    <property type="entry name" value="Collagenase (Catalytic Domain)"/>
    <property type="match status" value="1"/>
</dbReference>
<sequence>MIALPPVQLDGSPLDGSTVNATLAEAAQSGALVGLLTGGASYTLLDDAGGLFFLDGDQLRRSESGVLSDVDQPSVTLTLQVDDGAGNISTVTAVIAVSASASHDLVSGSADNDALFSVTGSDFILPGAGNDTIEAGSSDVIILSGTRDDYEIVVTEGNDGYGGYGSGGATDTTITLRDLRDGSPDGEDLIVTPSGVQFRFADGDYSLSEARDNVVTGLAVDGRVLSIAKHLSEDLPAGSDIGQVTIRGAGHEVPVITSIEILGFSEGQIFPTTLTGDRAAFEITSSGMLRSLVALDFESFSSYALRVVYQDAAGNTGFDILNLQVRDLDEAPEMVSGPGLNQAFKLTNFTDTTTDVRLGTLGALDPDGSTGTVSFLLGGADADKFFVADGVLFLKAGTVLDTGSPFDFDLTVTPVDSSQPAGASATVDLDIGVRVPSPLEAIRWDFTAPSDIKVYLAPGGVTVTEDLAFFADVSAPYTSVGWSAGQVALIEAVFGFFASVADLTFTFVTSLADADFAMLAAPDSFDGSAAYWATGGGTLTAGSETATLDGWGHFGMDNFTTSGFEPGSFGFYALIHEIAHGLGMAHPHDTGGGSVIMEGVTADFDSYGAFDLNQGIYTIMSYNRGWETGPNGGATLVSGNTASLGTLDIALLQAVYGANTTTHTGDDTYVLTDVSDGYSAIWDAGGRDKIVYAGTADVVISLQEATLDYSATGGGVVSYVEGVQDGFTIAHGVIIEDARGGRGNDDITGNGANNVLAGGRGVDTLRGGAGDDALAGGAGADVIDGGTGIDRVTYAASTSGVQVNLASGATSGGDAAGDVLSGIERVIGSAHADALTGDAGDNLLSGGDGNDTMSGSAGDDRLLGGAGEDVFAFDLGSGSDRVLDFAAGDRIGLTTALWDSIGATDFADFLADHARQAGSRVIIDFTATDVLRVEGVTLASLLPDSFVIF</sequence>
<dbReference type="PANTHER" id="PTHR38340:SF1">
    <property type="entry name" value="S-LAYER PROTEIN"/>
    <property type="match status" value="1"/>
</dbReference>
<dbReference type="InterPro" id="IPR011049">
    <property type="entry name" value="Serralysin-like_metalloprot_C"/>
</dbReference>
<accession>A0AAE5BTR6</accession>
<dbReference type="InterPro" id="IPR018511">
    <property type="entry name" value="Hemolysin-typ_Ca-bd_CS"/>
</dbReference>
<dbReference type="GO" id="GO:0005509">
    <property type="term" value="F:calcium ion binding"/>
    <property type="evidence" value="ECO:0007669"/>
    <property type="project" value="InterPro"/>
</dbReference>
<organism evidence="6 7">
    <name type="scientific">Stagnihabitans tardus</name>
    <dbReference type="NCBI Taxonomy" id="2699202"/>
    <lineage>
        <taxon>Bacteria</taxon>
        <taxon>Pseudomonadati</taxon>
        <taxon>Pseudomonadota</taxon>
        <taxon>Alphaproteobacteria</taxon>
        <taxon>Rhodobacterales</taxon>
        <taxon>Paracoccaceae</taxon>
        <taxon>Stagnihabitans</taxon>
    </lineage>
</organism>
<keyword evidence="3" id="KW-0964">Secreted</keyword>
<dbReference type="Gene3D" id="2.150.10.10">
    <property type="entry name" value="Serralysin-like metalloprotease, C-terminal"/>
    <property type="match status" value="2"/>
</dbReference>
<evidence type="ECO:0000313" key="6">
    <source>
        <dbReference type="EMBL" id="NBZ86482.1"/>
    </source>
</evidence>
<comment type="cofactor">
    <cofactor evidence="1">
        <name>Ca(2+)</name>
        <dbReference type="ChEBI" id="CHEBI:29108"/>
    </cofactor>
</comment>
<dbReference type="PANTHER" id="PTHR38340">
    <property type="entry name" value="S-LAYER PROTEIN"/>
    <property type="match status" value="1"/>
</dbReference>
<proteinExistence type="predicted"/>
<dbReference type="Proteomes" id="UP001193501">
    <property type="component" value="Unassembled WGS sequence"/>
</dbReference>
<dbReference type="PRINTS" id="PR00205">
    <property type="entry name" value="CADHERIN"/>
</dbReference>
<dbReference type="GO" id="GO:0016020">
    <property type="term" value="C:membrane"/>
    <property type="evidence" value="ECO:0007669"/>
    <property type="project" value="InterPro"/>
</dbReference>
<feature type="domain" description="Cadherin" evidence="5">
    <location>
        <begin position="231"/>
        <end position="334"/>
    </location>
</feature>
<dbReference type="PRINTS" id="PR00313">
    <property type="entry name" value="CABNDNGRPT"/>
</dbReference>
<evidence type="ECO:0000256" key="1">
    <source>
        <dbReference type="ARBA" id="ARBA00001913"/>
    </source>
</evidence>
<dbReference type="InterPro" id="IPR024079">
    <property type="entry name" value="MetalloPept_cat_dom_sf"/>
</dbReference>
<evidence type="ECO:0000256" key="4">
    <source>
        <dbReference type="ARBA" id="ARBA00022737"/>
    </source>
</evidence>
<dbReference type="RefSeq" id="WP_168773290.1">
    <property type="nucleotide sequence ID" value="NZ_JAABNR010000002.1"/>
</dbReference>
<dbReference type="AlphaFoldDB" id="A0AAE5BTR6"/>
<dbReference type="PROSITE" id="PS00330">
    <property type="entry name" value="HEMOLYSIN_CALCIUM"/>
    <property type="match status" value="2"/>
</dbReference>
<comment type="caution">
    <text evidence="6">The sequence shown here is derived from an EMBL/GenBank/DDBJ whole genome shotgun (WGS) entry which is preliminary data.</text>
</comment>
<keyword evidence="4" id="KW-0677">Repeat</keyword>
<evidence type="ECO:0000256" key="2">
    <source>
        <dbReference type="ARBA" id="ARBA00004613"/>
    </source>
</evidence>
<dbReference type="PROSITE" id="PS50268">
    <property type="entry name" value="CADHERIN_2"/>
    <property type="match status" value="1"/>
</dbReference>
<dbReference type="InterPro" id="IPR002126">
    <property type="entry name" value="Cadherin-like_dom"/>
</dbReference>
<dbReference type="InterPro" id="IPR013858">
    <property type="entry name" value="Peptidase_M10B_C"/>
</dbReference>
<reference evidence="6" key="1">
    <citation type="submission" date="2020-01" db="EMBL/GenBank/DDBJ databases">
        <authorList>
            <person name="Chen W.-M."/>
        </authorList>
    </citation>
    <scope>NUCLEOTIDE SEQUENCE</scope>
    <source>
        <strain evidence="6">CYK-10</strain>
    </source>
</reference>
<name>A0AAE5BTR6_9RHOB</name>
<protein>
    <recommendedName>
        <fullName evidence="5">Cadherin domain-containing protein</fullName>
    </recommendedName>
</protein>
<dbReference type="InterPro" id="IPR001343">
    <property type="entry name" value="Hemolysn_Ca-bd"/>
</dbReference>
<gene>
    <name evidence="6" type="ORF">GV832_02725</name>
</gene>
<dbReference type="GO" id="GO:0007156">
    <property type="term" value="P:homophilic cell adhesion via plasma membrane adhesion molecules"/>
    <property type="evidence" value="ECO:0007669"/>
    <property type="project" value="InterPro"/>
</dbReference>
<dbReference type="SUPFAM" id="SSF55486">
    <property type="entry name" value="Metalloproteases ('zincins'), catalytic domain"/>
    <property type="match status" value="1"/>
</dbReference>